<dbReference type="KEGG" id="fiy:BN1229_v1_0359"/>
<evidence type="ECO:0000256" key="3">
    <source>
        <dbReference type="ARBA" id="ARBA00023163"/>
    </source>
</evidence>
<dbReference type="EMBL" id="LN829119">
    <property type="protein sequence ID" value="CPR15439.1"/>
    <property type="molecule type" value="Genomic_DNA"/>
</dbReference>
<dbReference type="GO" id="GO:0003677">
    <property type="term" value="F:DNA binding"/>
    <property type="evidence" value="ECO:0007669"/>
    <property type="project" value="UniProtKB-KW"/>
</dbReference>
<reference evidence="6" key="1">
    <citation type="submission" date="2015-02" db="EMBL/GenBank/DDBJ databases">
        <authorList>
            <person name="Chooi Y.-H."/>
        </authorList>
    </citation>
    <scope>NUCLEOTIDE SEQUENCE [LARGE SCALE GENOMIC DNA]</scope>
    <source>
        <strain evidence="6">strain Y</strain>
    </source>
</reference>
<proteinExistence type="predicted"/>
<gene>
    <name evidence="5" type="ORF">YBN1229_v1_0359</name>
</gene>
<dbReference type="Pfam" id="PF12802">
    <property type="entry name" value="MarR_2"/>
    <property type="match status" value="1"/>
</dbReference>
<dbReference type="Gene3D" id="1.10.10.10">
    <property type="entry name" value="Winged helix-like DNA-binding domain superfamily/Winged helix DNA-binding domain"/>
    <property type="match status" value="1"/>
</dbReference>
<dbReference type="AlphaFoldDB" id="A0A0D6JBH5"/>
<keyword evidence="3" id="KW-0804">Transcription</keyword>
<dbReference type="SMART" id="SM00347">
    <property type="entry name" value="HTH_MARR"/>
    <property type="match status" value="1"/>
</dbReference>
<evidence type="ECO:0000256" key="2">
    <source>
        <dbReference type="ARBA" id="ARBA00023125"/>
    </source>
</evidence>
<evidence type="ECO:0000313" key="5">
    <source>
        <dbReference type="EMBL" id="CPR15439.1"/>
    </source>
</evidence>
<dbReference type="PANTHER" id="PTHR42756">
    <property type="entry name" value="TRANSCRIPTIONAL REGULATOR, MARR"/>
    <property type="match status" value="1"/>
</dbReference>
<dbReference type="OrthoDB" id="7349109at2"/>
<dbReference type="PANTHER" id="PTHR42756:SF1">
    <property type="entry name" value="TRANSCRIPTIONAL REPRESSOR OF EMRAB OPERON"/>
    <property type="match status" value="1"/>
</dbReference>
<dbReference type="InterPro" id="IPR036390">
    <property type="entry name" value="WH_DNA-bd_sf"/>
</dbReference>
<sequence>MKARTNIEGGNSSALHLLHRAGQCADELFALNIGESELTPRQFEVLRAVASHAEPSQTVLVEHTGIDRSTLADIVRRLVARGLLVRKRTRHDARMYAVRLTPAGENALKNAQPAVHSTNDAILQALPNAERKEFLNALNRIIELVSGATHPRPAK</sequence>
<dbReference type="RefSeq" id="WP_046475935.1">
    <property type="nucleotide sequence ID" value="NZ_LN829118.1"/>
</dbReference>
<protein>
    <submittedName>
        <fullName evidence="5">MarR family transcriptional regulator</fullName>
    </submittedName>
</protein>
<dbReference type="InterPro" id="IPR036388">
    <property type="entry name" value="WH-like_DNA-bd_sf"/>
</dbReference>
<evidence type="ECO:0000256" key="1">
    <source>
        <dbReference type="ARBA" id="ARBA00023015"/>
    </source>
</evidence>
<evidence type="ECO:0000313" key="6">
    <source>
        <dbReference type="Proteomes" id="UP000033187"/>
    </source>
</evidence>
<keyword evidence="1" id="KW-0805">Transcription regulation</keyword>
<organism evidence="5 6">
    <name type="scientific">Candidatus Filomicrobium marinum</name>
    <dbReference type="NCBI Taxonomy" id="1608628"/>
    <lineage>
        <taxon>Bacteria</taxon>
        <taxon>Pseudomonadati</taxon>
        <taxon>Pseudomonadota</taxon>
        <taxon>Alphaproteobacteria</taxon>
        <taxon>Hyphomicrobiales</taxon>
        <taxon>Hyphomicrobiaceae</taxon>
        <taxon>Filomicrobium</taxon>
    </lineage>
</organism>
<dbReference type="GO" id="GO:0003700">
    <property type="term" value="F:DNA-binding transcription factor activity"/>
    <property type="evidence" value="ECO:0007669"/>
    <property type="project" value="InterPro"/>
</dbReference>
<dbReference type="KEGG" id="fil:BN1229_v1_0355"/>
<keyword evidence="6" id="KW-1185">Reference proteome</keyword>
<dbReference type="InterPro" id="IPR000835">
    <property type="entry name" value="HTH_MarR-typ"/>
</dbReference>
<keyword evidence="2" id="KW-0238">DNA-binding</keyword>
<dbReference type="PROSITE" id="PS50995">
    <property type="entry name" value="HTH_MARR_2"/>
    <property type="match status" value="1"/>
</dbReference>
<name>A0A0D6JBH5_9HYPH</name>
<feature type="domain" description="HTH marR-type" evidence="4">
    <location>
        <begin position="11"/>
        <end position="143"/>
    </location>
</feature>
<accession>A0A0D6JBH5</accession>
<dbReference type="Proteomes" id="UP000033187">
    <property type="component" value="Chromosome 1"/>
</dbReference>
<evidence type="ECO:0000259" key="4">
    <source>
        <dbReference type="PROSITE" id="PS50995"/>
    </source>
</evidence>
<dbReference type="SUPFAM" id="SSF46785">
    <property type="entry name" value="Winged helix' DNA-binding domain"/>
    <property type="match status" value="1"/>
</dbReference>